<evidence type="ECO:0000313" key="3">
    <source>
        <dbReference type="Proteomes" id="UP001642360"/>
    </source>
</evidence>
<evidence type="ECO:0000313" key="2">
    <source>
        <dbReference type="EMBL" id="CAK9161160.1"/>
    </source>
</evidence>
<feature type="region of interest" description="Disordered" evidence="1">
    <location>
        <begin position="1"/>
        <end position="32"/>
    </location>
</feature>
<feature type="non-terminal residue" evidence="2">
    <location>
        <position position="76"/>
    </location>
</feature>
<organism evidence="2 3">
    <name type="scientific">Ilex paraguariensis</name>
    <name type="common">yerba mate</name>
    <dbReference type="NCBI Taxonomy" id="185542"/>
    <lineage>
        <taxon>Eukaryota</taxon>
        <taxon>Viridiplantae</taxon>
        <taxon>Streptophyta</taxon>
        <taxon>Embryophyta</taxon>
        <taxon>Tracheophyta</taxon>
        <taxon>Spermatophyta</taxon>
        <taxon>Magnoliopsida</taxon>
        <taxon>eudicotyledons</taxon>
        <taxon>Gunneridae</taxon>
        <taxon>Pentapetalae</taxon>
        <taxon>asterids</taxon>
        <taxon>campanulids</taxon>
        <taxon>Aquifoliales</taxon>
        <taxon>Aquifoliaceae</taxon>
        <taxon>Ilex</taxon>
    </lineage>
</organism>
<comment type="caution">
    <text evidence="2">The sequence shown here is derived from an EMBL/GenBank/DDBJ whole genome shotgun (WGS) entry which is preliminary data.</text>
</comment>
<sequence>VTRPKLGSVPQHPNTHPMTPNGLETPDTSSTRASKPWQYWGVVMVFFENPVDLAPFKPSVLPLFHPYAAQSYLVKE</sequence>
<reference evidence="2 3" key="1">
    <citation type="submission" date="2024-02" db="EMBL/GenBank/DDBJ databases">
        <authorList>
            <person name="Vignale AGUSTIN F."/>
            <person name="Sosa J E."/>
            <person name="Modenutti C."/>
        </authorList>
    </citation>
    <scope>NUCLEOTIDE SEQUENCE [LARGE SCALE GENOMIC DNA]</scope>
</reference>
<gene>
    <name evidence="2" type="ORF">ILEXP_LOCUS29947</name>
</gene>
<protein>
    <submittedName>
        <fullName evidence="2">Uncharacterized protein</fullName>
    </submittedName>
</protein>
<keyword evidence="3" id="KW-1185">Reference proteome</keyword>
<dbReference type="Proteomes" id="UP001642360">
    <property type="component" value="Unassembled WGS sequence"/>
</dbReference>
<dbReference type="AlphaFoldDB" id="A0ABC8SZB0"/>
<feature type="non-terminal residue" evidence="2">
    <location>
        <position position="1"/>
    </location>
</feature>
<name>A0ABC8SZB0_9AQUA</name>
<proteinExistence type="predicted"/>
<accession>A0ABC8SZB0</accession>
<dbReference type="EMBL" id="CAUOFW020003633">
    <property type="protein sequence ID" value="CAK9161160.1"/>
    <property type="molecule type" value="Genomic_DNA"/>
</dbReference>
<evidence type="ECO:0000256" key="1">
    <source>
        <dbReference type="SAM" id="MobiDB-lite"/>
    </source>
</evidence>